<comment type="caution">
    <text evidence="1">The sequence shown here is derived from an EMBL/GenBank/DDBJ whole genome shotgun (WGS) entry which is preliminary data.</text>
</comment>
<name>A0ABV1JL02_NEIPO</name>
<accession>A0ABV1JL02</accession>
<protein>
    <submittedName>
        <fullName evidence="1">Uncharacterized protein</fullName>
    </submittedName>
</protein>
<organism evidence="1 2">
    <name type="scientific">Neisseria polysaccharea</name>
    <dbReference type="NCBI Taxonomy" id="489"/>
    <lineage>
        <taxon>Bacteria</taxon>
        <taxon>Pseudomonadati</taxon>
        <taxon>Pseudomonadota</taxon>
        <taxon>Betaproteobacteria</taxon>
        <taxon>Neisseriales</taxon>
        <taxon>Neisseriaceae</taxon>
        <taxon>Neisseria</taxon>
    </lineage>
</organism>
<keyword evidence="2" id="KW-1185">Reference proteome</keyword>
<evidence type="ECO:0000313" key="1">
    <source>
        <dbReference type="EMBL" id="MEQ3511164.1"/>
    </source>
</evidence>
<gene>
    <name evidence="1" type="ORF">ABM124_07585</name>
</gene>
<reference evidence="1 2" key="1">
    <citation type="submission" date="2024-05" db="EMBL/GenBank/DDBJ databases">
        <authorList>
            <person name="Matzinger S.R."/>
            <person name="Bankers L."/>
            <person name="Rossheim A."/>
            <person name="Hetherington-Rauth M.C."/>
            <person name="Smith A."/>
            <person name="Baird S."/>
            <person name="Polanco D."/>
        </authorList>
    </citation>
    <scope>NUCLEOTIDE SEQUENCE [LARGE SCALE GENOMIC DNA]</scope>
    <source>
        <strain evidence="1 2">2024CJ-00066</strain>
    </source>
</reference>
<evidence type="ECO:0000313" key="2">
    <source>
        <dbReference type="Proteomes" id="UP001447151"/>
    </source>
</evidence>
<dbReference type="Proteomes" id="UP001447151">
    <property type="component" value="Unassembled WGS sequence"/>
</dbReference>
<dbReference type="RefSeq" id="WP_349273154.1">
    <property type="nucleotide sequence ID" value="NZ_JBECZB010000008.1"/>
</dbReference>
<proteinExistence type="predicted"/>
<dbReference type="EMBL" id="JBECZB010000008">
    <property type="protein sequence ID" value="MEQ3511164.1"/>
    <property type="molecule type" value="Genomic_DNA"/>
</dbReference>
<sequence>MSLVFGAFLLDLLCCHTTLSANQRLTAGTYTAEFDYDVVGTLAAARYDEVDILYKLPDRIGNIYPDRFGKEATYERGGRRKEDKEWTYHFCADKGKIPHCFSFFNIRRDTGGT</sequence>